<sequence length="352" mass="39180">MNLKALLKFVVDKKGTDLFINVGAPPMVKINGKMKPIGQAPLTPTHVKDIIATMLTEEQRADFEENREIDLGYTVEDCGRFRLNAYHQKGEPALVARYIVSHIPSIADLNLPTHLEELALTKRGLILVVGATGTGKSTTLASMINYRNESISGHILTVEDPIEFLHSHKKSLISQREVGIDTHSYRDALINAMRESPDAILIGEARDQDTMKYALTFAETGHACFTTLHANNARQALDRVVNLFPQNIHSQVRADLAEHLIAVISQRLPVGTDGMRIPAVEVLMCTPYIRELIREGDTEKLQEAMLKDVDDGSQTFDQALYGLYIAQKVSKEEALKHADSKDNLNLMIRFGD</sequence>
<dbReference type="GO" id="GO:0016887">
    <property type="term" value="F:ATP hydrolysis activity"/>
    <property type="evidence" value="ECO:0007669"/>
    <property type="project" value="InterPro"/>
</dbReference>
<accession>A0A5S9NU18</accession>
<protein>
    <submittedName>
        <fullName evidence="3">Twitching mobility protein</fullName>
    </submittedName>
</protein>
<dbReference type="Pfam" id="PF00437">
    <property type="entry name" value="T2SSE"/>
    <property type="match status" value="1"/>
</dbReference>
<feature type="domain" description="Bacterial type II secretion system protein E" evidence="2">
    <location>
        <begin position="114"/>
        <end position="268"/>
    </location>
</feature>
<dbReference type="CDD" id="cd01131">
    <property type="entry name" value="PilT"/>
    <property type="match status" value="1"/>
</dbReference>
<dbReference type="InterPro" id="IPR006321">
    <property type="entry name" value="PilT/PilU"/>
</dbReference>
<dbReference type="OrthoDB" id="9804785at2"/>
<evidence type="ECO:0000313" key="3">
    <source>
        <dbReference type="EMBL" id="CAA0091601.1"/>
    </source>
</evidence>
<dbReference type="GO" id="GO:0005524">
    <property type="term" value="F:ATP binding"/>
    <property type="evidence" value="ECO:0007669"/>
    <property type="project" value="InterPro"/>
</dbReference>
<evidence type="ECO:0000313" key="4">
    <source>
        <dbReference type="Proteomes" id="UP000434580"/>
    </source>
</evidence>
<dbReference type="Gene3D" id="3.40.50.300">
    <property type="entry name" value="P-loop containing nucleotide triphosphate hydrolases"/>
    <property type="match status" value="1"/>
</dbReference>
<gene>
    <name evidence="3" type="primary">pilT_4</name>
    <name evidence="3" type="ORF">DPBNPPHM_03044</name>
</gene>
<evidence type="ECO:0000256" key="1">
    <source>
        <dbReference type="ARBA" id="ARBA00006611"/>
    </source>
</evidence>
<evidence type="ECO:0000259" key="2">
    <source>
        <dbReference type="Pfam" id="PF00437"/>
    </source>
</evidence>
<dbReference type="PANTHER" id="PTHR30486">
    <property type="entry name" value="TWITCHING MOTILITY PROTEIN PILT"/>
    <property type="match status" value="1"/>
</dbReference>
<dbReference type="InterPro" id="IPR001482">
    <property type="entry name" value="T2SS/T4SS_dom"/>
</dbReference>
<dbReference type="InterPro" id="IPR050921">
    <property type="entry name" value="T4SS_GSP_E_ATPase"/>
</dbReference>
<dbReference type="Gene3D" id="3.30.450.90">
    <property type="match status" value="1"/>
</dbReference>
<dbReference type="PANTHER" id="PTHR30486:SF12">
    <property type="entry name" value="TYPE IV PILUS ATPASE PILU"/>
    <property type="match status" value="1"/>
</dbReference>
<organism evidence="3 4">
    <name type="scientific">BD1-7 clade bacterium</name>
    <dbReference type="NCBI Taxonomy" id="2029982"/>
    <lineage>
        <taxon>Bacteria</taxon>
        <taxon>Pseudomonadati</taxon>
        <taxon>Pseudomonadota</taxon>
        <taxon>Gammaproteobacteria</taxon>
        <taxon>Cellvibrionales</taxon>
        <taxon>Spongiibacteraceae</taxon>
        <taxon>BD1-7 clade</taxon>
    </lineage>
</organism>
<dbReference type="EMBL" id="CACSII010000002">
    <property type="protein sequence ID" value="CAA0091601.1"/>
    <property type="molecule type" value="Genomic_DNA"/>
</dbReference>
<reference evidence="3 4" key="1">
    <citation type="submission" date="2019-11" db="EMBL/GenBank/DDBJ databases">
        <authorList>
            <person name="Holert J."/>
        </authorList>
    </citation>
    <scope>NUCLEOTIDE SEQUENCE [LARGE SCALE GENOMIC DNA]</scope>
    <source>
        <strain evidence="3">BC5_2</strain>
    </source>
</reference>
<dbReference type="NCBIfam" id="TIGR01420">
    <property type="entry name" value="pilT_fam"/>
    <property type="match status" value="1"/>
</dbReference>
<proteinExistence type="inferred from homology"/>
<dbReference type="Proteomes" id="UP000434580">
    <property type="component" value="Unassembled WGS sequence"/>
</dbReference>
<dbReference type="SUPFAM" id="SSF52540">
    <property type="entry name" value="P-loop containing nucleoside triphosphate hydrolases"/>
    <property type="match status" value="1"/>
</dbReference>
<name>A0A5S9NU18_9GAMM</name>
<dbReference type="AlphaFoldDB" id="A0A5S9NU18"/>
<dbReference type="InterPro" id="IPR027417">
    <property type="entry name" value="P-loop_NTPase"/>
</dbReference>
<comment type="similarity">
    <text evidence="1">Belongs to the GSP E family.</text>
</comment>